<accession>A0ABN7T9R7</accession>
<reference evidence="1 2" key="1">
    <citation type="submission" date="2021-04" db="EMBL/GenBank/DDBJ databases">
        <authorList>
            <person name="Bliznina A."/>
        </authorList>
    </citation>
    <scope>NUCLEOTIDE SEQUENCE [LARGE SCALE GENOMIC DNA]</scope>
</reference>
<name>A0ABN7T9R7_OIKDI</name>
<evidence type="ECO:0000313" key="1">
    <source>
        <dbReference type="EMBL" id="CAG5114409.1"/>
    </source>
</evidence>
<protein>
    <submittedName>
        <fullName evidence="1">Oidioi.mRNA.OKI2018_I69.chrUn_2.g17224.t1.c ds</fullName>
    </submittedName>
</protein>
<comment type="caution">
    <text evidence="1">The sequence shown here is derived from an EMBL/GenBank/DDBJ whole genome shotgun (WGS) entry which is preliminary data.</text>
</comment>
<keyword evidence="2" id="KW-1185">Reference proteome</keyword>
<sequence>MTHQFEISSSLKTTIQRLKDRLYLRKVAAKERAIEKLQQEVKRRNFAKRKDAHDSFKLALMHGHSPTDDLIPLPITRFNQYSSKI</sequence>
<dbReference type="Proteomes" id="UP001158576">
    <property type="component" value="Unassembled WGS sequence"/>
</dbReference>
<proteinExistence type="predicted"/>
<organism evidence="1 2">
    <name type="scientific">Oikopleura dioica</name>
    <name type="common">Tunicate</name>
    <dbReference type="NCBI Taxonomy" id="34765"/>
    <lineage>
        <taxon>Eukaryota</taxon>
        <taxon>Metazoa</taxon>
        <taxon>Chordata</taxon>
        <taxon>Tunicata</taxon>
        <taxon>Appendicularia</taxon>
        <taxon>Copelata</taxon>
        <taxon>Oikopleuridae</taxon>
        <taxon>Oikopleura</taxon>
    </lineage>
</organism>
<evidence type="ECO:0000313" key="2">
    <source>
        <dbReference type="Proteomes" id="UP001158576"/>
    </source>
</evidence>
<gene>
    <name evidence="1" type="ORF">OKIOD_LOCUS17227</name>
</gene>
<dbReference type="EMBL" id="CAJRAX010000006">
    <property type="protein sequence ID" value="CAG5114409.1"/>
    <property type="molecule type" value="Genomic_DNA"/>
</dbReference>